<accession>A0A813S3K4</accession>
<dbReference type="FunFam" id="3.40.309.10:FF:000001">
    <property type="entry name" value="Mitochondrial aldehyde dehydrogenase 2"/>
    <property type="match status" value="1"/>
</dbReference>
<keyword evidence="2 4" id="KW-0560">Oxidoreductase</keyword>
<dbReference type="InterPro" id="IPR016161">
    <property type="entry name" value="Ald_DH/histidinol_DH"/>
</dbReference>
<dbReference type="InterPro" id="IPR029510">
    <property type="entry name" value="Ald_DH_CS_GLU"/>
</dbReference>
<evidence type="ECO:0000256" key="4">
    <source>
        <dbReference type="RuleBase" id="RU003345"/>
    </source>
</evidence>
<feature type="coiled-coil region" evidence="5">
    <location>
        <begin position="618"/>
        <end position="666"/>
    </location>
</feature>
<dbReference type="Proteomes" id="UP000663852">
    <property type="component" value="Unassembled WGS sequence"/>
</dbReference>
<comment type="similarity">
    <text evidence="1 4">Belongs to the aldehyde dehydrogenase family.</text>
</comment>
<proteinExistence type="inferred from homology"/>
<sequence length="804" mass="91400">MLSKLVSRQVINQGLRLANRTASTVAQQKIVGDRNPDIKHQKLFINNEFVDAYSKNVFEVLNPSTGDVLTEVADASDKDVDRAVKAAKDAFRLGSEWRRMDPAARGALLNKLADLIERDRAYLAALETLNNGKPFQDSYNVDIPHCVAVLRYYAGWPDKMNGKVLPVGGDFFSYTRREPVGVVGQIIPWNFPMILLCWKIGPSVAAGCTSIIKLDEHTPLTGLYTAELIKEAGFPPGVINILSGDGPHCGASLVKHPDVHKIAFTGSTQVGKIIGAETAKLVKRTTLELGGKSPNIVFADCDLDTAVEMSHFALFFNQGQCCCAGSRTYVQEDIYDEFVQRSVERAKRRKVGDPFDDTTEQGPQISHEQMDKILDLIDSGKRAGAKLQIGGQRAGDKGFFVQPTVFSDVNDNHRIAREEIFGPVMQILKFKTVDEVIERANDSDFGLAASVFSKDLDKAIVVSNGLRAGSVWVNTYDNFDPAAPFGGFKQSGLGREKSEYSLDSYTETKCQLVCVLNNDMDEKLMQQFNERLCFGLQRIRLLNDDTNATNDFVNRVRSDLVERYQLRNNYFRRNFLIVLHDRCTIKSEKKYFQLKEKQHDRSMQFYKKIFNIQFLENIDQYQQQYHQSIQILNELRTTVEQYSVQIEILKQKIHEQTNQVSVYSNELFQLQFDQVLLQSNIQQLKQQIRFEEQFYTEQKSIVTSRTDDLSYFFYECENLSKELAQIKIDIQQNSQYISTINESKNQPLLLPRTIPSEEIHYLSLSPIAQTQQQLPIELNNKQTEWTKCEARKKPDIKGSLLNVG</sequence>
<evidence type="ECO:0000259" key="6">
    <source>
        <dbReference type="Pfam" id="PF00171"/>
    </source>
</evidence>
<dbReference type="PROSITE" id="PS00687">
    <property type="entry name" value="ALDEHYDE_DEHYDR_GLU"/>
    <property type="match status" value="1"/>
</dbReference>
<feature type="active site" evidence="3">
    <location>
        <position position="288"/>
    </location>
</feature>
<organism evidence="7 8">
    <name type="scientific">Adineta ricciae</name>
    <name type="common">Rotifer</name>
    <dbReference type="NCBI Taxonomy" id="249248"/>
    <lineage>
        <taxon>Eukaryota</taxon>
        <taxon>Metazoa</taxon>
        <taxon>Spiralia</taxon>
        <taxon>Gnathifera</taxon>
        <taxon>Rotifera</taxon>
        <taxon>Eurotatoria</taxon>
        <taxon>Bdelloidea</taxon>
        <taxon>Adinetida</taxon>
        <taxon>Adinetidae</taxon>
        <taxon>Adineta</taxon>
    </lineage>
</organism>
<dbReference type="AlphaFoldDB" id="A0A813S3K4"/>
<evidence type="ECO:0000313" key="8">
    <source>
        <dbReference type="Proteomes" id="UP000663852"/>
    </source>
</evidence>
<name>A0A813S3K4_ADIRI</name>
<dbReference type="GO" id="GO:0016620">
    <property type="term" value="F:oxidoreductase activity, acting on the aldehyde or oxo group of donors, NAD or NADP as acceptor"/>
    <property type="evidence" value="ECO:0007669"/>
    <property type="project" value="InterPro"/>
</dbReference>
<dbReference type="Gene3D" id="3.40.605.10">
    <property type="entry name" value="Aldehyde Dehydrogenase, Chain A, domain 1"/>
    <property type="match status" value="1"/>
</dbReference>
<dbReference type="FunFam" id="3.40.605.10:FF:000050">
    <property type="entry name" value="Aldehyde dehydrogenase, mitochondrial"/>
    <property type="match status" value="1"/>
</dbReference>
<comment type="caution">
    <text evidence="7">The sequence shown here is derived from an EMBL/GenBank/DDBJ whole genome shotgun (WGS) entry which is preliminary data.</text>
</comment>
<dbReference type="InterPro" id="IPR016163">
    <property type="entry name" value="Ald_DH_C"/>
</dbReference>
<evidence type="ECO:0000256" key="3">
    <source>
        <dbReference type="PROSITE-ProRule" id="PRU10007"/>
    </source>
</evidence>
<gene>
    <name evidence="7" type="ORF">EDS130_LOCUS4339</name>
</gene>
<evidence type="ECO:0000256" key="2">
    <source>
        <dbReference type="ARBA" id="ARBA00023002"/>
    </source>
</evidence>
<dbReference type="EMBL" id="CAJNOJ010000011">
    <property type="protein sequence ID" value="CAF0790834.1"/>
    <property type="molecule type" value="Genomic_DNA"/>
</dbReference>
<keyword evidence="5" id="KW-0175">Coiled coil</keyword>
<dbReference type="InterPro" id="IPR016162">
    <property type="entry name" value="Ald_DH_N"/>
</dbReference>
<feature type="domain" description="Aldehyde dehydrogenase" evidence="6">
    <location>
        <begin position="50"/>
        <end position="509"/>
    </location>
</feature>
<dbReference type="FunFam" id="3.40.605.10:FF:000026">
    <property type="entry name" value="Aldehyde dehydrogenase, putative"/>
    <property type="match status" value="1"/>
</dbReference>
<dbReference type="PANTHER" id="PTHR11699">
    <property type="entry name" value="ALDEHYDE DEHYDROGENASE-RELATED"/>
    <property type="match status" value="1"/>
</dbReference>
<dbReference type="OrthoDB" id="310895at2759"/>
<dbReference type="PROSITE" id="PS00070">
    <property type="entry name" value="ALDEHYDE_DEHYDR_CYS"/>
    <property type="match status" value="1"/>
</dbReference>
<dbReference type="InterPro" id="IPR016160">
    <property type="entry name" value="Ald_DH_CS_CYS"/>
</dbReference>
<dbReference type="Pfam" id="PF00171">
    <property type="entry name" value="Aldedh"/>
    <property type="match status" value="1"/>
</dbReference>
<dbReference type="Gene3D" id="3.40.309.10">
    <property type="entry name" value="Aldehyde Dehydrogenase, Chain A, domain 2"/>
    <property type="match status" value="1"/>
</dbReference>
<reference evidence="7" key="1">
    <citation type="submission" date="2021-02" db="EMBL/GenBank/DDBJ databases">
        <authorList>
            <person name="Nowell W R."/>
        </authorList>
    </citation>
    <scope>NUCLEOTIDE SEQUENCE</scope>
</reference>
<evidence type="ECO:0000313" key="7">
    <source>
        <dbReference type="EMBL" id="CAF0790834.1"/>
    </source>
</evidence>
<protein>
    <recommendedName>
        <fullName evidence="6">Aldehyde dehydrogenase domain-containing protein</fullName>
    </recommendedName>
</protein>
<evidence type="ECO:0000256" key="1">
    <source>
        <dbReference type="ARBA" id="ARBA00009986"/>
    </source>
</evidence>
<dbReference type="InterPro" id="IPR015590">
    <property type="entry name" value="Aldehyde_DH_dom"/>
</dbReference>
<evidence type="ECO:0000256" key="5">
    <source>
        <dbReference type="SAM" id="Coils"/>
    </source>
</evidence>
<dbReference type="SUPFAM" id="SSF53720">
    <property type="entry name" value="ALDH-like"/>
    <property type="match status" value="1"/>
</dbReference>